<feature type="transmembrane region" description="Helical" evidence="1">
    <location>
        <begin position="29"/>
        <end position="47"/>
    </location>
</feature>
<evidence type="ECO:0000313" key="3">
    <source>
        <dbReference type="Proteomes" id="UP001283361"/>
    </source>
</evidence>
<evidence type="ECO:0000256" key="1">
    <source>
        <dbReference type="SAM" id="Phobius"/>
    </source>
</evidence>
<keyword evidence="1" id="KW-1133">Transmembrane helix</keyword>
<keyword evidence="1" id="KW-0472">Membrane</keyword>
<protein>
    <submittedName>
        <fullName evidence="2">Uncharacterized protein</fullName>
    </submittedName>
</protein>
<sequence>MVQVGCMLVCGRCLQAHCHAHYARYPMRYVLPLAILLTLLTYTVLYTRHWEILQNLHPESDNGSFRTGSHSCSEVQHILTVQTLKSQLRRECDVLKSMTRGKWIPGPYTRKEMDNLNEFIGMSRAQHGLPPSLERPDRLCGNVTFSHLAGMMHNLLWFRALCDPQGPHPCCYHNRCTSGVSVQECRCPDCYDLRQPIHAEHATWVPSDPVCKIKHFHNKTDACQLLRNSTVLMIGDSFMRHVYTAVLTFLRSDVPYGPKRWNTTSVQRRQCRHDYIYQQSCSVYLDRDTRHCKNTTHLKFLEYIAARQSLIIREAIRQLHGIPNSYVLLGIGIHDNFNFGIIAAMLLHPLLEMLKYLRWPEVIWMSTHAPGLLKTPRVPSQSAESILEYNNKVKRLFQTSATPVPILDFYNLTKDTMSFDGAHYGRGVNEAKAQIFLNYILHRQRGVNVAGLS</sequence>
<evidence type="ECO:0000313" key="2">
    <source>
        <dbReference type="EMBL" id="KAK3786759.1"/>
    </source>
</evidence>
<dbReference type="CDD" id="cd00229">
    <property type="entry name" value="SGNH_hydrolase"/>
    <property type="match status" value="1"/>
</dbReference>
<proteinExistence type="predicted"/>
<dbReference type="AlphaFoldDB" id="A0AAE1AFB2"/>
<comment type="caution">
    <text evidence="2">The sequence shown here is derived from an EMBL/GenBank/DDBJ whole genome shotgun (WGS) entry which is preliminary data.</text>
</comment>
<dbReference type="SUPFAM" id="SSF52266">
    <property type="entry name" value="SGNH hydrolase"/>
    <property type="match status" value="1"/>
</dbReference>
<gene>
    <name evidence="2" type="ORF">RRG08_000964</name>
</gene>
<name>A0AAE1AFB2_9GAST</name>
<keyword evidence="1" id="KW-0812">Transmembrane</keyword>
<reference evidence="2" key="1">
    <citation type="journal article" date="2023" name="G3 (Bethesda)">
        <title>A reference genome for the long-term kleptoplast-retaining sea slug Elysia crispata morphotype clarki.</title>
        <authorList>
            <person name="Eastman K.E."/>
            <person name="Pendleton A.L."/>
            <person name="Shaikh M.A."/>
            <person name="Suttiyut T."/>
            <person name="Ogas R."/>
            <person name="Tomko P."/>
            <person name="Gavelis G."/>
            <person name="Widhalm J.R."/>
            <person name="Wisecaver J.H."/>
        </authorList>
    </citation>
    <scope>NUCLEOTIDE SEQUENCE</scope>
    <source>
        <strain evidence="2">ECLA1</strain>
    </source>
</reference>
<dbReference type="Proteomes" id="UP001283361">
    <property type="component" value="Unassembled WGS sequence"/>
</dbReference>
<dbReference type="EMBL" id="JAWDGP010001945">
    <property type="protein sequence ID" value="KAK3786759.1"/>
    <property type="molecule type" value="Genomic_DNA"/>
</dbReference>
<organism evidence="2 3">
    <name type="scientific">Elysia crispata</name>
    <name type="common">lettuce slug</name>
    <dbReference type="NCBI Taxonomy" id="231223"/>
    <lineage>
        <taxon>Eukaryota</taxon>
        <taxon>Metazoa</taxon>
        <taxon>Spiralia</taxon>
        <taxon>Lophotrochozoa</taxon>
        <taxon>Mollusca</taxon>
        <taxon>Gastropoda</taxon>
        <taxon>Heterobranchia</taxon>
        <taxon>Euthyneura</taxon>
        <taxon>Panpulmonata</taxon>
        <taxon>Sacoglossa</taxon>
        <taxon>Placobranchoidea</taxon>
        <taxon>Plakobranchidae</taxon>
        <taxon>Elysia</taxon>
    </lineage>
</organism>
<accession>A0AAE1AFB2</accession>
<keyword evidence="3" id="KW-1185">Reference proteome</keyword>